<dbReference type="AlphaFoldDB" id="A0AAW1TIB6"/>
<dbReference type="EMBL" id="JARQZJ010000002">
    <property type="protein sequence ID" value="KAK9870342.1"/>
    <property type="molecule type" value="Genomic_DNA"/>
</dbReference>
<reference evidence="1 2" key="1">
    <citation type="submission" date="2023-03" db="EMBL/GenBank/DDBJ databases">
        <title>Genome insight into feeding habits of ladybird beetles.</title>
        <authorList>
            <person name="Li H.-S."/>
            <person name="Huang Y.-H."/>
            <person name="Pang H."/>
        </authorList>
    </citation>
    <scope>NUCLEOTIDE SEQUENCE [LARGE SCALE GENOMIC DNA]</scope>
    <source>
        <strain evidence="1">SYSU_2023b</strain>
        <tissue evidence="1">Whole body</tissue>
    </source>
</reference>
<evidence type="ECO:0000313" key="2">
    <source>
        <dbReference type="Proteomes" id="UP001431783"/>
    </source>
</evidence>
<keyword evidence="2" id="KW-1185">Reference proteome</keyword>
<accession>A0AAW1TIB6</accession>
<comment type="caution">
    <text evidence="1">The sequence shown here is derived from an EMBL/GenBank/DDBJ whole genome shotgun (WGS) entry which is preliminary data.</text>
</comment>
<sequence>MGKTLKPNSNNKKTFCQTNILKLVYLVQVQPHLFHRILAWGRITNLYWKKLDVIQKWILKIIYNKSNCYCTDIDIHFSRIQASSTPENYTWQFIKEKIIQWPR</sequence>
<organism evidence="1 2">
    <name type="scientific">Henosepilachna vigintioctopunctata</name>
    <dbReference type="NCBI Taxonomy" id="420089"/>
    <lineage>
        <taxon>Eukaryota</taxon>
        <taxon>Metazoa</taxon>
        <taxon>Ecdysozoa</taxon>
        <taxon>Arthropoda</taxon>
        <taxon>Hexapoda</taxon>
        <taxon>Insecta</taxon>
        <taxon>Pterygota</taxon>
        <taxon>Neoptera</taxon>
        <taxon>Endopterygota</taxon>
        <taxon>Coleoptera</taxon>
        <taxon>Polyphaga</taxon>
        <taxon>Cucujiformia</taxon>
        <taxon>Coccinelloidea</taxon>
        <taxon>Coccinellidae</taxon>
        <taxon>Epilachninae</taxon>
        <taxon>Epilachnini</taxon>
        <taxon>Henosepilachna</taxon>
    </lineage>
</organism>
<protein>
    <submittedName>
        <fullName evidence="1">Uncharacterized protein</fullName>
    </submittedName>
</protein>
<proteinExistence type="predicted"/>
<dbReference type="Proteomes" id="UP001431783">
    <property type="component" value="Unassembled WGS sequence"/>
</dbReference>
<name>A0AAW1TIB6_9CUCU</name>
<evidence type="ECO:0000313" key="1">
    <source>
        <dbReference type="EMBL" id="KAK9870342.1"/>
    </source>
</evidence>
<gene>
    <name evidence="1" type="ORF">WA026_006427</name>
</gene>